<comment type="caution">
    <text evidence="1">The sequence shown here is derived from an EMBL/GenBank/DDBJ whole genome shotgun (WGS) entry which is preliminary data.</text>
</comment>
<dbReference type="EMBL" id="JBHFFA010000002">
    <property type="protein sequence ID" value="KAL2645053.1"/>
    <property type="molecule type" value="Genomic_DNA"/>
</dbReference>
<reference evidence="1 2" key="1">
    <citation type="submission" date="2024-09" db="EMBL/GenBank/DDBJ databases">
        <title>Chromosome-scale assembly of Riccia fluitans.</title>
        <authorList>
            <person name="Paukszto L."/>
            <person name="Sawicki J."/>
            <person name="Karawczyk K."/>
            <person name="Piernik-Szablinska J."/>
            <person name="Szczecinska M."/>
            <person name="Mazdziarz M."/>
        </authorList>
    </citation>
    <scope>NUCLEOTIDE SEQUENCE [LARGE SCALE GENOMIC DNA]</scope>
    <source>
        <strain evidence="1">Rf_01</strain>
        <tissue evidence="1">Aerial parts of the thallus</tissue>
    </source>
</reference>
<dbReference type="AlphaFoldDB" id="A0ABD1ZBF4"/>
<keyword evidence="2" id="KW-1185">Reference proteome</keyword>
<sequence length="98" mass="10771">MASTESRLQGLLIWPVPVVEGMFVLDSAASVGTVNQPIPRKASPIEQLFTLNNPEKGGQNTREMVLKEELNSVSDGHSAEVEFLRQQIVGKRLRRSGV</sequence>
<gene>
    <name evidence="1" type="ORF">R1flu_012640</name>
</gene>
<proteinExistence type="predicted"/>
<protein>
    <submittedName>
        <fullName evidence="1">Uncharacterized protein</fullName>
    </submittedName>
</protein>
<accession>A0ABD1ZBF4</accession>
<dbReference type="Proteomes" id="UP001605036">
    <property type="component" value="Unassembled WGS sequence"/>
</dbReference>
<name>A0ABD1ZBF4_9MARC</name>
<evidence type="ECO:0000313" key="2">
    <source>
        <dbReference type="Proteomes" id="UP001605036"/>
    </source>
</evidence>
<evidence type="ECO:0000313" key="1">
    <source>
        <dbReference type="EMBL" id="KAL2645053.1"/>
    </source>
</evidence>
<organism evidence="1 2">
    <name type="scientific">Riccia fluitans</name>
    <dbReference type="NCBI Taxonomy" id="41844"/>
    <lineage>
        <taxon>Eukaryota</taxon>
        <taxon>Viridiplantae</taxon>
        <taxon>Streptophyta</taxon>
        <taxon>Embryophyta</taxon>
        <taxon>Marchantiophyta</taxon>
        <taxon>Marchantiopsida</taxon>
        <taxon>Marchantiidae</taxon>
        <taxon>Marchantiales</taxon>
        <taxon>Ricciaceae</taxon>
        <taxon>Riccia</taxon>
    </lineage>
</organism>